<dbReference type="PROSITE" id="PS50835">
    <property type="entry name" value="IG_LIKE"/>
    <property type="match status" value="5"/>
</dbReference>
<dbReference type="AlphaFoldDB" id="A0A6J2WQ57"/>
<dbReference type="InterPro" id="IPR013783">
    <property type="entry name" value="Ig-like_fold"/>
</dbReference>
<feature type="domain" description="Ig-like" evidence="2">
    <location>
        <begin position="694"/>
        <end position="801"/>
    </location>
</feature>
<dbReference type="InterPro" id="IPR036179">
    <property type="entry name" value="Ig-like_dom_sf"/>
</dbReference>
<dbReference type="InParanoid" id="A0A6J2WQ57"/>
<organism evidence="3 4">
    <name type="scientific">Chanos chanos</name>
    <name type="common">Milkfish</name>
    <name type="synonym">Mugil chanos</name>
    <dbReference type="NCBI Taxonomy" id="29144"/>
    <lineage>
        <taxon>Eukaryota</taxon>
        <taxon>Metazoa</taxon>
        <taxon>Chordata</taxon>
        <taxon>Craniata</taxon>
        <taxon>Vertebrata</taxon>
        <taxon>Euteleostomi</taxon>
        <taxon>Actinopterygii</taxon>
        <taxon>Neopterygii</taxon>
        <taxon>Teleostei</taxon>
        <taxon>Ostariophysi</taxon>
        <taxon>Gonorynchiformes</taxon>
        <taxon>Chanidae</taxon>
        <taxon>Chanos</taxon>
    </lineage>
</organism>
<feature type="domain" description="Ig-like" evidence="2">
    <location>
        <begin position="507"/>
        <end position="605"/>
    </location>
</feature>
<keyword evidence="3" id="KW-1185">Reference proteome</keyword>
<feature type="domain" description="Ig-like" evidence="2">
    <location>
        <begin position="106"/>
        <end position="204"/>
    </location>
</feature>
<dbReference type="GeneID" id="115826057"/>
<dbReference type="InterPro" id="IPR047012">
    <property type="entry name" value="ICAM_VCAM"/>
</dbReference>
<dbReference type="PANTHER" id="PTHR13771">
    <property type="entry name" value="INTERCELLULAR ADHESION MOLECULE"/>
    <property type="match status" value="1"/>
</dbReference>
<dbReference type="Pfam" id="PF03921">
    <property type="entry name" value="ICAM_N"/>
    <property type="match status" value="3"/>
</dbReference>
<dbReference type="GO" id="GO:0005178">
    <property type="term" value="F:integrin binding"/>
    <property type="evidence" value="ECO:0007669"/>
    <property type="project" value="InterPro"/>
</dbReference>
<dbReference type="Proteomes" id="UP000504632">
    <property type="component" value="Chromosome 13"/>
</dbReference>
<sequence>MSVLPKLVDLASFVTFRVSCGNLKLNPPKVVVRFGDPVSANCSTSTKHYGMGWEAPVGAVDLRDNVNVITWTVPELTDWDMEAICFINSDDVQHSKTLSVIVYKTPDSVSVSYVNHTGPVMEKTQYELQCDIKNIAPVQYLTVRWYKGQTLVDSQTFTDDSKTPVNVSAPLLITPSRADHGAQYRCEAELDLGAEGPQPPPTVQAKALNVEVCLSCGNLKLNPPKVVVRFGDPVSVNCSTSTKHYGMGWEAPVGAVDMRDDVNVITWTVPELTDWDMEAICFINIDDGQHSITLPVIVYKTPDSVSVSYVNHTGPVMEKTQYELQCDIKNIAPVQYLTVRWYKGQTLVDSQTFTDDSKTPVNVSAPLLITPSRADHGAQYWCEAELDLGAEGPQPPPRAQAKALNVEVKPYNCHDFGGCYVHPLELHPPKVVVRFGDPVSANCSTSTKHYGMGWEAPVGGVELRDDVNVTTWSVPELTDWDMEPICFINTDGGQHNKTLSVIVYKTPDSVSVSYVNHTGPVMEETQYELQCDIKNIAPVQYFTVRWYKGQNLVDSQTFTDDSKTPVNVSAPLLITPSRADDGAQYRCEAELDLGAEGPQPPPTVQTETLHMTVHYKPIIEICLNFSRMWNSTLDKLHIDVLGNPHPDLTWFHRGAEVKASVPLNTNDSRWYQLIARNELGERSCDTFIIVENAPEIDCPLEYEVREQEEVNISCTAVGSPTPEISWSKDGKRVDRPKYLSREDGGSFTINATNKHGTKEHVLKINVLYAPEIDCPLEYEVREQEEVNISCTAVGSPTPEISWSKDGKRVDRPKYLSREHGGSFTINATNKHGTKEHVLKINVLYPPSIVSLPSDVEDIELGDAGITLNCTAIGNPAPVYSWNSTLLQEKTDQPTTASLSPGNYTCSASNKLGRVWKHFSVKAKPRISHCEVVQRTNLVGKETVSHTSKSSLLHSSSRREELMM</sequence>
<dbReference type="InterPro" id="IPR003599">
    <property type="entry name" value="Ig_sub"/>
</dbReference>
<dbReference type="InterPro" id="IPR003598">
    <property type="entry name" value="Ig_sub2"/>
</dbReference>
<dbReference type="Pfam" id="PF13927">
    <property type="entry name" value="Ig_3"/>
    <property type="match status" value="2"/>
</dbReference>
<evidence type="ECO:0000313" key="3">
    <source>
        <dbReference type="Proteomes" id="UP000504632"/>
    </source>
</evidence>
<evidence type="ECO:0000256" key="1">
    <source>
        <dbReference type="SAM" id="MobiDB-lite"/>
    </source>
</evidence>
<feature type="domain" description="Ig-like" evidence="2">
    <location>
        <begin position="302"/>
        <end position="385"/>
    </location>
</feature>
<dbReference type="SMART" id="SM00409">
    <property type="entry name" value="IG"/>
    <property type="match status" value="6"/>
</dbReference>
<evidence type="ECO:0000313" key="4">
    <source>
        <dbReference type="RefSeq" id="XP_030645596.1"/>
    </source>
</evidence>
<dbReference type="InterPro" id="IPR007110">
    <property type="entry name" value="Ig-like_dom"/>
</dbReference>
<dbReference type="InterPro" id="IPR013768">
    <property type="entry name" value="ICAM_N"/>
</dbReference>
<dbReference type="OrthoDB" id="5843397at2759"/>
<dbReference type="RefSeq" id="XP_030645596.1">
    <property type="nucleotide sequence ID" value="XM_030789736.1"/>
</dbReference>
<feature type="compositionally biased region" description="Low complexity" evidence="1">
    <location>
        <begin position="944"/>
        <end position="954"/>
    </location>
</feature>
<dbReference type="PANTHER" id="PTHR13771:SF9">
    <property type="entry name" value="INTERCELLULAR ADHESION MOLECULE 5"/>
    <property type="match status" value="1"/>
</dbReference>
<dbReference type="Gene3D" id="2.60.40.10">
    <property type="entry name" value="Immunoglobulins"/>
    <property type="match status" value="10"/>
</dbReference>
<gene>
    <name evidence="4" type="primary">LOC115826057</name>
</gene>
<feature type="domain" description="Ig-like" evidence="2">
    <location>
        <begin position="846"/>
        <end position="927"/>
    </location>
</feature>
<feature type="region of interest" description="Disordered" evidence="1">
    <location>
        <begin position="942"/>
        <end position="963"/>
    </location>
</feature>
<name>A0A6J2WQ57_CHACN</name>
<evidence type="ECO:0000259" key="2">
    <source>
        <dbReference type="PROSITE" id="PS50835"/>
    </source>
</evidence>
<accession>A0A6J2WQ57</accession>
<proteinExistence type="predicted"/>
<reference evidence="4" key="1">
    <citation type="submission" date="2025-08" db="UniProtKB">
        <authorList>
            <consortium name="RefSeq"/>
        </authorList>
    </citation>
    <scope>IDENTIFICATION</scope>
</reference>
<protein>
    <submittedName>
        <fullName evidence="4">Hemicentin-1-like</fullName>
    </submittedName>
</protein>
<dbReference type="GO" id="GO:0007155">
    <property type="term" value="P:cell adhesion"/>
    <property type="evidence" value="ECO:0007669"/>
    <property type="project" value="InterPro"/>
</dbReference>
<dbReference type="SUPFAM" id="SSF48726">
    <property type="entry name" value="Immunoglobulin"/>
    <property type="match status" value="10"/>
</dbReference>
<dbReference type="SMART" id="SM00408">
    <property type="entry name" value="IGc2"/>
    <property type="match status" value="5"/>
</dbReference>